<protein>
    <submittedName>
        <fullName evidence="1">2892_t:CDS:1</fullName>
    </submittedName>
</protein>
<dbReference type="EMBL" id="CAJVQB010043497">
    <property type="protein sequence ID" value="CAG8831198.1"/>
    <property type="molecule type" value="Genomic_DNA"/>
</dbReference>
<feature type="non-terminal residue" evidence="1">
    <location>
        <position position="1"/>
    </location>
</feature>
<evidence type="ECO:0000313" key="2">
    <source>
        <dbReference type="Proteomes" id="UP000789901"/>
    </source>
</evidence>
<reference evidence="1 2" key="1">
    <citation type="submission" date="2021-06" db="EMBL/GenBank/DDBJ databases">
        <authorList>
            <person name="Kallberg Y."/>
            <person name="Tangrot J."/>
            <person name="Rosling A."/>
        </authorList>
    </citation>
    <scope>NUCLEOTIDE SEQUENCE [LARGE SCALE GENOMIC DNA]</scope>
    <source>
        <strain evidence="1 2">120-4 pot B 10/14</strain>
    </source>
</reference>
<name>A0ABN7WGQ5_GIGMA</name>
<evidence type="ECO:0000313" key="1">
    <source>
        <dbReference type="EMBL" id="CAG8831198.1"/>
    </source>
</evidence>
<keyword evidence="2" id="KW-1185">Reference proteome</keyword>
<proteinExistence type="predicted"/>
<dbReference type="Proteomes" id="UP000789901">
    <property type="component" value="Unassembled WGS sequence"/>
</dbReference>
<gene>
    <name evidence="1" type="ORF">GMARGA_LOCUS30586</name>
</gene>
<organism evidence="1 2">
    <name type="scientific">Gigaspora margarita</name>
    <dbReference type="NCBI Taxonomy" id="4874"/>
    <lineage>
        <taxon>Eukaryota</taxon>
        <taxon>Fungi</taxon>
        <taxon>Fungi incertae sedis</taxon>
        <taxon>Mucoromycota</taxon>
        <taxon>Glomeromycotina</taxon>
        <taxon>Glomeromycetes</taxon>
        <taxon>Diversisporales</taxon>
        <taxon>Gigasporaceae</taxon>
        <taxon>Gigaspora</taxon>
    </lineage>
</organism>
<comment type="caution">
    <text evidence="1">The sequence shown here is derived from an EMBL/GenBank/DDBJ whole genome shotgun (WGS) entry which is preliminary data.</text>
</comment>
<accession>A0ABN7WGQ5</accession>
<sequence>IISSDHVHLNLKPNDIPMFPALINITAMVKEPPNIVGEDVFIIVIMTDYVDQEHNDLVIKCHYLASAPHLIHVTPSIKKNSILYINGEFILHNNESYAEIFEKSSKAVSFAETIAAKFKITNGNNIINSSMTRPSTIKLSTTQPYVTQSSVTQPPVIHSPVTQAFVTQPSVTQPSVAQHSITEHFVTQSSVTQPPVIHSPYCNSTFHNSISVIQPFVTQPSVIQSSITQPYVTQSFVTQP</sequence>